<sequence length="279" mass="31398">MGSGSAVDRLRRCSRREDDFVGDGFRARDECEAVVVGEEGRKAEQQIAELGHALEGAAPPFDGVDVEGGVALGDLEARHLAVRQRAQHVVLDVLERHRGREMALGQPLDLVRVEEEDHVLPPPPAPPRAHLRHRAHEPQSLLLLLLLRASVPRARRSEVQRLRSEWRRHPVDRAPSLDHLVPEIHSAHLLIALELQLPHLPHLPHPSLLQFHARHLCLLPRSLAPQSSARATLITECCPCPLSSLLLQSNRSFCWRCGVLGQCHRSHGHWKFEDRSYEN</sequence>
<dbReference type="Proteomes" id="UP001162541">
    <property type="component" value="Chromosome 7"/>
</dbReference>
<dbReference type="AlphaFoldDB" id="A0AAF6BW45"/>
<protein>
    <submittedName>
        <fullName evidence="1">Uncharacterized protein</fullName>
    </submittedName>
</protein>
<proteinExistence type="predicted"/>
<gene>
    <name evidence="1" type="ORF">Mp_7g04550</name>
</gene>
<organism evidence="1 2">
    <name type="scientific">Marchantia polymorpha subsp. ruderalis</name>
    <dbReference type="NCBI Taxonomy" id="1480154"/>
    <lineage>
        <taxon>Eukaryota</taxon>
        <taxon>Viridiplantae</taxon>
        <taxon>Streptophyta</taxon>
        <taxon>Embryophyta</taxon>
        <taxon>Marchantiophyta</taxon>
        <taxon>Marchantiopsida</taxon>
        <taxon>Marchantiidae</taxon>
        <taxon>Marchantiales</taxon>
        <taxon>Marchantiaceae</taxon>
        <taxon>Marchantia</taxon>
    </lineage>
</organism>
<accession>A0AAF6BW45</accession>
<reference evidence="2" key="1">
    <citation type="journal article" date="2020" name="Curr. Biol.">
        <title>Chromatin organization in early land plants reveals an ancestral association between H3K27me3, transposons, and constitutive heterochromatin.</title>
        <authorList>
            <person name="Montgomery S.A."/>
            <person name="Tanizawa Y."/>
            <person name="Galik B."/>
            <person name="Wang N."/>
            <person name="Ito T."/>
            <person name="Mochizuki T."/>
            <person name="Akimcheva S."/>
            <person name="Bowman J.L."/>
            <person name="Cognat V."/>
            <person name="Marechal-Drouard L."/>
            <person name="Ekker H."/>
            <person name="Hong S.F."/>
            <person name="Kohchi T."/>
            <person name="Lin S.S."/>
            <person name="Liu L.D."/>
            <person name="Nakamura Y."/>
            <person name="Valeeva L.R."/>
            <person name="Shakirov E.V."/>
            <person name="Shippen D.E."/>
            <person name="Wei W.L."/>
            <person name="Yagura M."/>
            <person name="Yamaoka S."/>
            <person name="Yamato K.T."/>
            <person name="Liu C."/>
            <person name="Berger F."/>
        </authorList>
    </citation>
    <scope>NUCLEOTIDE SEQUENCE [LARGE SCALE GENOMIC DNA]</scope>
    <source>
        <strain evidence="2">Tak-1</strain>
    </source>
</reference>
<evidence type="ECO:0000313" key="2">
    <source>
        <dbReference type="Proteomes" id="UP001162541"/>
    </source>
</evidence>
<evidence type="ECO:0000313" key="1">
    <source>
        <dbReference type="EMBL" id="BBN16229.1"/>
    </source>
</evidence>
<name>A0AAF6BW45_MARPO</name>
<dbReference type="EMBL" id="AP019872">
    <property type="protein sequence ID" value="BBN16229.1"/>
    <property type="molecule type" value="Genomic_DNA"/>
</dbReference>